<comment type="caution">
    <text evidence="19">The sequence shown here is derived from an EMBL/GenBank/DDBJ whole genome shotgun (WGS) entry which is preliminary data.</text>
</comment>
<comment type="similarity">
    <text evidence="2 14 15">Belongs to the TonB-dependent receptor family.</text>
</comment>
<evidence type="ECO:0000256" key="4">
    <source>
        <dbReference type="ARBA" id="ARBA00022452"/>
    </source>
</evidence>
<evidence type="ECO:0000256" key="10">
    <source>
        <dbReference type="ARBA" id="ARBA00023077"/>
    </source>
</evidence>
<evidence type="ECO:0000256" key="13">
    <source>
        <dbReference type="ARBA" id="ARBA00023237"/>
    </source>
</evidence>
<keyword evidence="5" id="KW-0410">Iron transport</keyword>
<evidence type="ECO:0000256" key="15">
    <source>
        <dbReference type="RuleBase" id="RU003357"/>
    </source>
</evidence>
<dbReference type="GO" id="GO:0015891">
    <property type="term" value="P:siderophore transport"/>
    <property type="evidence" value="ECO:0007669"/>
    <property type="project" value="InterPro"/>
</dbReference>
<dbReference type="Pfam" id="PF00593">
    <property type="entry name" value="TonB_dep_Rec_b-barrel"/>
    <property type="match status" value="1"/>
</dbReference>
<dbReference type="SUPFAM" id="SSF56935">
    <property type="entry name" value="Porins"/>
    <property type="match status" value="1"/>
</dbReference>
<evidence type="ECO:0000256" key="16">
    <source>
        <dbReference type="SAM" id="MobiDB-lite"/>
    </source>
</evidence>
<evidence type="ECO:0000256" key="6">
    <source>
        <dbReference type="ARBA" id="ARBA00022692"/>
    </source>
</evidence>
<dbReference type="CDD" id="cd01347">
    <property type="entry name" value="ligand_gated_channel"/>
    <property type="match status" value="1"/>
</dbReference>
<gene>
    <name evidence="19" type="ORF">QB898_12855</name>
</gene>
<dbReference type="Gene3D" id="2.40.170.20">
    <property type="entry name" value="TonB-dependent receptor, beta-barrel domain"/>
    <property type="match status" value="1"/>
</dbReference>
<dbReference type="InterPro" id="IPR036942">
    <property type="entry name" value="Beta-barrel_TonB_sf"/>
</dbReference>
<dbReference type="InterPro" id="IPR012910">
    <property type="entry name" value="Plug_dom"/>
</dbReference>
<dbReference type="AlphaFoldDB" id="A0AAW6RJX6"/>
<keyword evidence="11 14" id="KW-0472">Membrane</keyword>
<dbReference type="NCBIfam" id="TIGR01783">
    <property type="entry name" value="TonB-siderophor"/>
    <property type="match status" value="1"/>
</dbReference>
<evidence type="ECO:0000259" key="18">
    <source>
        <dbReference type="Pfam" id="PF07715"/>
    </source>
</evidence>
<dbReference type="PROSITE" id="PS52016">
    <property type="entry name" value="TONB_DEPENDENT_REC_3"/>
    <property type="match status" value="1"/>
</dbReference>
<keyword evidence="12 19" id="KW-0675">Receptor</keyword>
<keyword evidence="20" id="KW-1185">Reference proteome</keyword>
<keyword evidence="13 14" id="KW-0998">Cell outer membrane</keyword>
<evidence type="ECO:0000256" key="2">
    <source>
        <dbReference type="ARBA" id="ARBA00009810"/>
    </source>
</evidence>
<organism evidence="19 20">
    <name type="scientific">Ottowia cancrivicina</name>
    <dbReference type="NCBI Taxonomy" id="3040346"/>
    <lineage>
        <taxon>Bacteria</taxon>
        <taxon>Pseudomonadati</taxon>
        <taxon>Pseudomonadota</taxon>
        <taxon>Betaproteobacteria</taxon>
        <taxon>Burkholderiales</taxon>
        <taxon>Comamonadaceae</taxon>
        <taxon>Ottowia</taxon>
    </lineage>
</organism>
<evidence type="ECO:0000256" key="3">
    <source>
        <dbReference type="ARBA" id="ARBA00022448"/>
    </source>
</evidence>
<evidence type="ECO:0000259" key="17">
    <source>
        <dbReference type="Pfam" id="PF00593"/>
    </source>
</evidence>
<feature type="domain" description="TonB-dependent receptor plug" evidence="18">
    <location>
        <begin position="34"/>
        <end position="135"/>
    </location>
</feature>
<keyword evidence="9" id="KW-0406">Ion transport</keyword>
<dbReference type="InterPro" id="IPR039426">
    <property type="entry name" value="TonB-dep_rcpt-like"/>
</dbReference>
<evidence type="ECO:0000256" key="11">
    <source>
        <dbReference type="ARBA" id="ARBA00023136"/>
    </source>
</evidence>
<dbReference type="RefSeq" id="WP_279525267.1">
    <property type="nucleotide sequence ID" value="NZ_JARVII010000051.1"/>
</dbReference>
<keyword evidence="4 14" id="KW-1134">Transmembrane beta strand</keyword>
<dbReference type="GO" id="GO:0015344">
    <property type="term" value="F:siderophore uptake transmembrane transporter activity"/>
    <property type="evidence" value="ECO:0007669"/>
    <property type="project" value="TreeGrafter"/>
</dbReference>
<feature type="region of interest" description="Disordered" evidence="16">
    <location>
        <begin position="1"/>
        <end position="37"/>
    </location>
</feature>
<evidence type="ECO:0000256" key="12">
    <source>
        <dbReference type="ARBA" id="ARBA00023170"/>
    </source>
</evidence>
<keyword evidence="10 15" id="KW-0798">TonB box</keyword>
<dbReference type="InterPro" id="IPR000531">
    <property type="entry name" value="Beta-barrel_TonB"/>
</dbReference>
<evidence type="ECO:0000313" key="20">
    <source>
        <dbReference type="Proteomes" id="UP001237156"/>
    </source>
</evidence>
<evidence type="ECO:0000256" key="8">
    <source>
        <dbReference type="ARBA" id="ARBA00023004"/>
    </source>
</evidence>
<dbReference type="Proteomes" id="UP001237156">
    <property type="component" value="Unassembled WGS sequence"/>
</dbReference>
<dbReference type="InterPro" id="IPR010105">
    <property type="entry name" value="TonB_sidphr_rcpt"/>
</dbReference>
<comment type="subcellular location">
    <subcellularLocation>
        <location evidence="1 14">Cell outer membrane</location>
        <topology evidence="1 14">Multi-pass membrane protein</topology>
    </subcellularLocation>
</comment>
<dbReference type="Gene3D" id="2.170.130.10">
    <property type="entry name" value="TonB-dependent receptor, plug domain"/>
    <property type="match status" value="1"/>
</dbReference>
<dbReference type="Pfam" id="PF07715">
    <property type="entry name" value="Plug"/>
    <property type="match status" value="1"/>
</dbReference>
<proteinExistence type="inferred from homology"/>
<dbReference type="GO" id="GO:0009279">
    <property type="term" value="C:cell outer membrane"/>
    <property type="evidence" value="ECO:0007669"/>
    <property type="project" value="UniProtKB-SubCell"/>
</dbReference>
<sequence length="657" mass="73770">MTVQSEAAQETARGPVSGYRAKRAVSATKTDTPLAETPQSVTVVTRDQITEQGMGNLQDLLSYAAGVRSDAYGIDGRTDSVRVRGASPITYLDGLRGNYGYYTSTIRPDPYTLERVEVLRGPAGTLYGAGGTGGIVHMTSKRPQFEAGREAGVQLGSNNRRQVQLDLTGPIHEQLAWRIVALARKAGTQVDYVPDNRLLFMPALTWRPRAATTLTLHALWQKDESGSTSQFFPWAGTLYPARPGLLPTRRFIGEPGDHYDTRRAHAGWELEHTFSPQWQLRQNYRYSRNTNDGRYHYADFFTLVGGWGADPVNQRILKRIYSDTRTQNAMHLLDTHLQGRLVTGSLRHTLLAGLDVIRQHEDSWRAPNRSSTIDAWQPVYGQTVYASTRAAQPRTTQRQTGFYVQDQIQWDAWTILAGLRHDRAASGKAGAAREKTSATTKRLGVLYASAARIHPYISYAESFEPQAARQGQTFKPLRGKQWEIGLKYEPEGRALALNAALYHLREQNRIRTLRPDVYDQLGETRTRGLELEARGRLAPRLELLAHYNHIRPDAQLEGLPKHQASLWAMHYFGASRQQGFSAGAGLRWMSAFHDRSGPRIPASTLLDFMLAWDAPHWRVALNVTNATDKTYFATCLARGDCWIGARRNVLLSATWRF</sequence>
<evidence type="ECO:0000256" key="14">
    <source>
        <dbReference type="PROSITE-ProRule" id="PRU01360"/>
    </source>
</evidence>
<name>A0AAW6RJX6_9BURK</name>
<dbReference type="PANTHER" id="PTHR32552:SF68">
    <property type="entry name" value="FERRICHROME OUTER MEMBRANE TRANSPORTER_PHAGE RECEPTOR"/>
    <property type="match status" value="1"/>
</dbReference>
<keyword evidence="6 14" id="KW-0812">Transmembrane</keyword>
<keyword evidence="8" id="KW-0408">Iron</keyword>
<evidence type="ECO:0000256" key="1">
    <source>
        <dbReference type="ARBA" id="ARBA00004571"/>
    </source>
</evidence>
<reference evidence="19 20" key="1">
    <citation type="submission" date="2023-04" db="EMBL/GenBank/DDBJ databases">
        <title>Ottowia paracancer sp. nov., isolated from human stomach.</title>
        <authorList>
            <person name="Song Y."/>
        </authorList>
    </citation>
    <scope>NUCLEOTIDE SEQUENCE [LARGE SCALE GENOMIC DNA]</scope>
    <source>
        <strain evidence="19 20">10c7w1</strain>
    </source>
</reference>
<keyword evidence="3 14" id="KW-0813">Transport</keyword>
<protein>
    <submittedName>
        <fullName evidence="19">TonB-dependent siderophore receptor</fullName>
    </submittedName>
</protein>
<evidence type="ECO:0000313" key="19">
    <source>
        <dbReference type="EMBL" id="MDG9700575.1"/>
    </source>
</evidence>
<dbReference type="GO" id="GO:0038023">
    <property type="term" value="F:signaling receptor activity"/>
    <property type="evidence" value="ECO:0007669"/>
    <property type="project" value="InterPro"/>
</dbReference>
<dbReference type="EMBL" id="JARVII010000051">
    <property type="protein sequence ID" value="MDG9700575.1"/>
    <property type="molecule type" value="Genomic_DNA"/>
</dbReference>
<feature type="compositionally biased region" description="Polar residues" evidence="16">
    <location>
        <begin position="27"/>
        <end position="37"/>
    </location>
</feature>
<evidence type="ECO:0000256" key="9">
    <source>
        <dbReference type="ARBA" id="ARBA00023065"/>
    </source>
</evidence>
<evidence type="ECO:0000256" key="7">
    <source>
        <dbReference type="ARBA" id="ARBA00022729"/>
    </source>
</evidence>
<feature type="domain" description="TonB-dependent receptor-like beta-barrel" evidence="17">
    <location>
        <begin position="206"/>
        <end position="625"/>
    </location>
</feature>
<keyword evidence="7" id="KW-0732">Signal</keyword>
<dbReference type="FunFam" id="2.170.130.10:FF:000001">
    <property type="entry name" value="Catecholate siderophore TonB-dependent receptor"/>
    <property type="match status" value="1"/>
</dbReference>
<dbReference type="PANTHER" id="PTHR32552">
    <property type="entry name" value="FERRICHROME IRON RECEPTOR-RELATED"/>
    <property type="match status" value="1"/>
</dbReference>
<accession>A0AAW6RJX6</accession>
<dbReference type="InterPro" id="IPR037066">
    <property type="entry name" value="Plug_dom_sf"/>
</dbReference>
<evidence type="ECO:0000256" key="5">
    <source>
        <dbReference type="ARBA" id="ARBA00022496"/>
    </source>
</evidence>